<feature type="region of interest" description="Disordered" evidence="1">
    <location>
        <begin position="255"/>
        <end position="276"/>
    </location>
</feature>
<name>A0ABT6PC23_9BACT</name>
<keyword evidence="4" id="KW-1185">Reference proteome</keyword>
<evidence type="ECO:0000256" key="2">
    <source>
        <dbReference type="SAM" id="SignalP"/>
    </source>
</evidence>
<evidence type="ECO:0000313" key="3">
    <source>
        <dbReference type="EMBL" id="MDI1437675.1"/>
    </source>
</evidence>
<dbReference type="SUPFAM" id="SSF48452">
    <property type="entry name" value="TPR-like"/>
    <property type="match status" value="1"/>
</dbReference>
<organism evidence="3 4">
    <name type="scientific">Polyangium sorediatum</name>
    <dbReference type="NCBI Taxonomy" id="889274"/>
    <lineage>
        <taxon>Bacteria</taxon>
        <taxon>Pseudomonadati</taxon>
        <taxon>Myxococcota</taxon>
        <taxon>Polyangia</taxon>
        <taxon>Polyangiales</taxon>
        <taxon>Polyangiaceae</taxon>
        <taxon>Polyangium</taxon>
    </lineage>
</organism>
<accession>A0ABT6PC23</accession>
<dbReference type="Gene3D" id="1.25.40.10">
    <property type="entry name" value="Tetratricopeptide repeat domain"/>
    <property type="match status" value="1"/>
</dbReference>
<comment type="caution">
    <text evidence="3">The sequence shown here is derived from an EMBL/GenBank/DDBJ whole genome shotgun (WGS) entry which is preliminary data.</text>
</comment>
<feature type="signal peptide" evidence="2">
    <location>
        <begin position="1"/>
        <end position="23"/>
    </location>
</feature>
<gene>
    <name evidence="3" type="ORF">QHF89_49665</name>
</gene>
<feature type="chain" id="PRO_5047256255" description="PEGA domain-containing protein" evidence="2">
    <location>
        <begin position="24"/>
        <end position="438"/>
    </location>
</feature>
<dbReference type="InterPro" id="IPR011990">
    <property type="entry name" value="TPR-like_helical_dom_sf"/>
</dbReference>
<sequence length="438" mass="45965">MRTGCLAIVAFLGVLGLAAPLWADDASPVHELDPEAIRAAAEEARFGEYVQRGDRARASGRMADAVLAYSEALNIRPDPLIAGRLGVVLVKLGKPARAAHLLHDAVNRDWRASPAEREQFKTAYDTARALVCMLDVTISHAPERTTLDGEPINPKHRTGFFTFAMPGEHEIRASLTGYRDGRAIFTACKGGSMDVPVTLTPLPSDPSIELTPAPKALPEAAAIPVPRGLPEVRMEPLGDPRRGIAGALAVVDGKPLPKQEDPYGYDDAPGGDGQKSGVRGSIGAGPVMVLGVASWAPAFGATLLGSVRFRSISLGGEIRGAWLPFEVGGEPITAMTAGGILTACAHWRWLLGCALGHLGVVRVSAASDSFQTSEFLRLKLGGGVRMGAEMPISGPVSVALTGDIIGLTSGTRVAVGSRLVVDQSPVMIGVNLSGNWRF</sequence>
<protein>
    <recommendedName>
        <fullName evidence="5">PEGA domain-containing protein</fullName>
    </recommendedName>
</protein>
<dbReference type="RefSeq" id="WP_136973400.1">
    <property type="nucleotide sequence ID" value="NZ_JARZHI010000155.1"/>
</dbReference>
<evidence type="ECO:0008006" key="5">
    <source>
        <dbReference type="Google" id="ProtNLM"/>
    </source>
</evidence>
<dbReference type="Proteomes" id="UP001160301">
    <property type="component" value="Unassembled WGS sequence"/>
</dbReference>
<reference evidence="3 4" key="1">
    <citation type="submission" date="2023-04" db="EMBL/GenBank/DDBJ databases">
        <title>The genome sequence of Polyangium sorediatum DSM14670.</title>
        <authorList>
            <person name="Zhang X."/>
        </authorList>
    </citation>
    <scope>NUCLEOTIDE SEQUENCE [LARGE SCALE GENOMIC DNA]</scope>
    <source>
        <strain evidence="3 4">DSM 14670</strain>
    </source>
</reference>
<evidence type="ECO:0000313" key="4">
    <source>
        <dbReference type="Proteomes" id="UP001160301"/>
    </source>
</evidence>
<dbReference type="EMBL" id="JARZHI010000155">
    <property type="protein sequence ID" value="MDI1437675.1"/>
    <property type="molecule type" value="Genomic_DNA"/>
</dbReference>
<evidence type="ECO:0000256" key="1">
    <source>
        <dbReference type="SAM" id="MobiDB-lite"/>
    </source>
</evidence>
<keyword evidence="2" id="KW-0732">Signal</keyword>
<proteinExistence type="predicted"/>